<feature type="region of interest" description="Disordered" evidence="5">
    <location>
        <begin position="410"/>
        <end position="544"/>
    </location>
</feature>
<evidence type="ECO:0000313" key="8">
    <source>
        <dbReference type="Proteomes" id="UP000241107"/>
    </source>
</evidence>
<dbReference type="GO" id="GO:0032153">
    <property type="term" value="C:cell division site"/>
    <property type="evidence" value="ECO:0007669"/>
    <property type="project" value="TreeGrafter"/>
</dbReference>
<comment type="caution">
    <text evidence="7">The sequence shown here is derived from an EMBL/GenBank/DDBJ whole genome shotgun (WGS) entry which is preliminary data.</text>
</comment>
<evidence type="ECO:0000256" key="6">
    <source>
        <dbReference type="SAM" id="Phobius"/>
    </source>
</evidence>
<evidence type="ECO:0000313" key="7">
    <source>
        <dbReference type="EMBL" id="PSK35642.1"/>
    </source>
</evidence>
<sequence>MVVFSIAAALTLLITLVFLILGNISAPLTTAMKLAVHEDYTYGIYGLCYEGVCPRGSYPIKFGDIDSAAGWLFENGTRNSLSKAFIVAPIAAGLVFFALIFTFVLIFVDTTVVVILALVLAVLGFLALAVIAIIVILVFHPFVAWTGWLLVAAAALALLVIPMLILSIRVHPQREDEEDDENESKSNFVAYNKIDSNGNLGFAGPAIGGVRPQPAYTFNNLQRDTTNDDESSFMKDSSYRGTTRGYTAKDDSLTSLYDSQPRTANDVTKPGLTNFANGSGSYYEDASVNINNGPSTPVSAKQKMAPTFVPNVAVKSDENGRTNEAGLPYPASERGSVALNLQKYGVFDHHPNVEGHQPFTELGDELPEHQDLDNDDGSDFTSISQRQPNVGYNQAGTGVVAPINASAAPGAGYRPAAQQANHPQQPQPQQQYPNVSQYQPHYQQNYQQGYQPPSQQLSYYGSDAHQSRGAAYQGHYSSGGGGYAQARPSKPSVSDNVLTNNPDFAVGGMAKRKQYGNPAYNRFGGQPAQRPGNRPPRDGPYGMI</sequence>
<feature type="compositionally biased region" description="Low complexity" evidence="5">
    <location>
        <begin position="415"/>
        <end position="460"/>
    </location>
</feature>
<name>A0A2P7YI59_9ASCO</name>
<organism evidence="7 8">
    <name type="scientific">Candidozyma pseudohaemuli</name>
    <dbReference type="NCBI Taxonomy" id="418784"/>
    <lineage>
        <taxon>Eukaryota</taxon>
        <taxon>Fungi</taxon>
        <taxon>Dikarya</taxon>
        <taxon>Ascomycota</taxon>
        <taxon>Saccharomycotina</taxon>
        <taxon>Pichiomycetes</taxon>
        <taxon>Metschnikowiaceae</taxon>
        <taxon>Candidozyma</taxon>
    </lineage>
</organism>
<keyword evidence="4 6" id="KW-0472">Membrane</keyword>
<dbReference type="PANTHER" id="PTHR28013">
    <property type="entry name" value="PROTEIN DCV1-RELATED"/>
    <property type="match status" value="1"/>
</dbReference>
<evidence type="ECO:0008006" key="9">
    <source>
        <dbReference type="Google" id="ProtNLM"/>
    </source>
</evidence>
<dbReference type="PANTHER" id="PTHR28013:SF3">
    <property type="entry name" value="PROTEIN DCV1-RELATED"/>
    <property type="match status" value="1"/>
</dbReference>
<dbReference type="AlphaFoldDB" id="A0A2P7YI59"/>
<dbReference type="OrthoDB" id="2354757at2759"/>
<proteinExistence type="predicted"/>
<dbReference type="GO" id="GO:0005886">
    <property type="term" value="C:plasma membrane"/>
    <property type="evidence" value="ECO:0007669"/>
    <property type="project" value="InterPro"/>
</dbReference>
<evidence type="ECO:0000256" key="2">
    <source>
        <dbReference type="ARBA" id="ARBA00022692"/>
    </source>
</evidence>
<evidence type="ECO:0000256" key="4">
    <source>
        <dbReference type="ARBA" id="ARBA00023136"/>
    </source>
</evidence>
<evidence type="ECO:0000256" key="3">
    <source>
        <dbReference type="ARBA" id="ARBA00022989"/>
    </source>
</evidence>
<dbReference type="Proteomes" id="UP000241107">
    <property type="component" value="Unassembled WGS sequence"/>
</dbReference>
<keyword evidence="2 6" id="KW-0812">Transmembrane</keyword>
<feature type="region of interest" description="Disordered" evidence="5">
    <location>
        <begin position="221"/>
        <end position="246"/>
    </location>
</feature>
<dbReference type="Pfam" id="PF06687">
    <property type="entry name" value="SUR7"/>
    <property type="match status" value="1"/>
</dbReference>
<feature type="compositionally biased region" description="Polar residues" evidence="5">
    <location>
        <begin position="379"/>
        <end position="395"/>
    </location>
</feature>
<dbReference type="InterPro" id="IPR009571">
    <property type="entry name" value="SUR7/Rim9-like_fungi"/>
</dbReference>
<dbReference type="VEuPathDB" id="FungiDB:C7M61_004431"/>
<comment type="subcellular location">
    <subcellularLocation>
        <location evidence="1">Membrane</location>
        <topology evidence="1">Multi-pass membrane protein</topology>
    </subcellularLocation>
</comment>
<feature type="region of interest" description="Disordered" evidence="5">
    <location>
        <begin position="348"/>
        <end position="395"/>
    </location>
</feature>
<dbReference type="InterPro" id="IPR051380">
    <property type="entry name" value="pH-response_reg_palI/RIM9"/>
</dbReference>
<protein>
    <recommendedName>
        <fullName evidence="9">PH-response regulator protein palI/RIM9</fullName>
    </recommendedName>
</protein>
<dbReference type="EMBL" id="PYFQ01000014">
    <property type="protein sequence ID" value="PSK35642.1"/>
    <property type="molecule type" value="Genomic_DNA"/>
</dbReference>
<accession>A0A2P7YI59</accession>
<evidence type="ECO:0000256" key="1">
    <source>
        <dbReference type="ARBA" id="ARBA00004141"/>
    </source>
</evidence>
<feature type="transmembrane region" description="Helical" evidence="6">
    <location>
        <begin position="145"/>
        <end position="166"/>
    </location>
</feature>
<feature type="transmembrane region" description="Helical" evidence="6">
    <location>
        <begin position="84"/>
        <end position="108"/>
    </location>
</feature>
<reference evidence="7 8" key="1">
    <citation type="submission" date="2018-03" db="EMBL/GenBank/DDBJ databases">
        <title>Candida pseudohaemulonii genome assembly and annotation.</title>
        <authorList>
            <person name="Munoz J.F."/>
            <person name="Gade L.G."/>
            <person name="Chow N.A."/>
            <person name="Litvintseva A.P."/>
            <person name="Loparev V.N."/>
            <person name="Cuomo C.A."/>
        </authorList>
    </citation>
    <scope>NUCLEOTIDE SEQUENCE [LARGE SCALE GENOMIC DNA]</scope>
    <source>
        <strain evidence="7 8">B12108</strain>
    </source>
</reference>
<dbReference type="RefSeq" id="XP_024712133.1">
    <property type="nucleotide sequence ID" value="XM_024859751.1"/>
</dbReference>
<feature type="compositionally biased region" description="Polar residues" evidence="5">
    <location>
        <begin position="491"/>
        <end position="502"/>
    </location>
</feature>
<dbReference type="GeneID" id="36567818"/>
<keyword evidence="3 6" id="KW-1133">Transmembrane helix</keyword>
<feature type="transmembrane region" description="Helical" evidence="6">
    <location>
        <begin position="115"/>
        <end position="139"/>
    </location>
</feature>
<dbReference type="GO" id="GO:0035838">
    <property type="term" value="C:growing cell tip"/>
    <property type="evidence" value="ECO:0007669"/>
    <property type="project" value="TreeGrafter"/>
</dbReference>
<evidence type="ECO:0000256" key="5">
    <source>
        <dbReference type="SAM" id="MobiDB-lite"/>
    </source>
</evidence>
<gene>
    <name evidence="7" type="ORF">C7M61_004431</name>
</gene>
<keyword evidence="8" id="KW-1185">Reference proteome</keyword>